<keyword evidence="2" id="KW-0229">DNA integration</keyword>
<dbReference type="GO" id="GO:0015074">
    <property type="term" value="P:DNA integration"/>
    <property type="evidence" value="ECO:0007669"/>
    <property type="project" value="UniProtKB-KW"/>
</dbReference>
<keyword evidence="3" id="KW-0230">DNA invertase</keyword>
<evidence type="ECO:0000256" key="2">
    <source>
        <dbReference type="ARBA" id="ARBA00022908"/>
    </source>
</evidence>
<name>A0A3D9CID2_9FLAO</name>
<reference evidence="7 8" key="1">
    <citation type="journal article" date="2006" name="Int. J. Syst. Evol. Microbiol.">
        <title>Chryseobacterium hispanicum sp. nov., isolated from the drinking water distribution system of Sevilla, Spain.</title>
        <authorList>
            <person name="Gallego V."/>
            <person name="Garcia M.T."/>
            <person name="Ventosa A."/>
        </authorList>
    </citation>
    <scope>NUCLEOTIDE SEQUENCE [LARGE SCALE GENOMIC DNA]</scope>
    <source>
        <strain evidence="7 8">KCTC 22104</strain>
    </source>
</reference>
<evidence type="ECO:0000256" key="3">
    <source>
        <dbReference type="ARBA" id="ARBA00023100"/>
    </source>
</evidence>
<evidence type="ECO:0000256" key="1">
    <source>
        <dbReference type="ARBA" id="ARBA00009913"/>
    </source>
</evidence>
<dbReference type="SUPFAM" id="SSF53041">
    <property type="entry name" value="Resolvase-like"/>
    <property type="match status" value="1"/>
</dbReference>
<sequence length="190" mass="21466">MLIGYARVSKFEQNLDLQTDALKNIGTEKIFIDKVSGVKSEKPQLNELLKFIRKGDILTVWRLDRVGRSTVGLIKFVTELNERGIHFKSISENIDTSSASGKMIFQIFCVLAEHERNVLIERTNAGLKSARARGKNGGRPKGMTEKYQKIAPLVKASYESKELPVEDIMKAFKIGSKTTFYKIINLNNDK</sequence>
<dbReference type="Gene3D" id="3.40.50.1390">
    <property type="entry name" value="Resolvase, N-terminal catalytic domain"/>
    <property type="match status" value="1"/>
</dbReference>
<dbReference type="RefSeq" id="WP_116037304.1">
    <property type="nucleotide sequence ID" value="NZ_JBHLVV010000141.1"/>
</dbReference>
<dbReference type="OrthoDB" id="9797501at2"/>
<evidence type="ECO:0000256" key="4">
    <source>
        <dbReference type="ARBA" id="ARBA00023125"/>
    </source>
</evidence>
<proteinExistence type="inferred from homology"/>
<dbReference type="GO" id="GO:0003677">
    <property type="term" value="F:DNA binding"/>
    <property type="evidence" value="ECO:0007669"/>
    <property type="project" value="UniProtKB-KW"/>
</dbReference>
<keyword evidence="8" id="KW-1185">Reference proteome</keyword>
<evidence type="ECO:0000259" key="6">
    <source>
        <dbReference type="PROSITE" id="PS51736"/>
    </source>
</evidence>
<organism evidence="7 8">
    <name type="scientific">Epilithonimonas hispanica</name>
    <dbReference type="NCBI Taxonomy" id="358687"/>
    <lineage>
        <taxon>Bacteria</taxon>
        <taxon>Pseudomonadati</taxon>
        <taxon>Bacteroidota</taxon>
        <taxon>Flavobacteriia</taxon>
        <taxon>Flavobacteriales</taxon>
        <taxon>Weeksellaceae</taxon>
        <taxon>Chryseobacterium group</taxon>
        <taxon>Epilithonimonas</taxon>
    </lineage>
</organism>
<dbReference type="InterPro" id="IPR050639">
    <property type="entry name" value="SSR_resolvase"/>
</dbReference>
<keyword evidence="4" id="KW-0238">DNA-binding</keyword>
<feature type="domain" description="Resolvase/invertase-type recombinase catalytic" evidence="6">
    <location>
        <begin position="1"/>
        <end position="134"/>
    </location>
</feature>
<dbReference type="GO" id="GO:0000150">
    <property type="term" value="F:DNA strand exchange activity"/>
    <property type="evidence" value="ECO:0007669"/>
    <property type="project" value="UniProtKB-KW"/>
</dbReference>
<gene>
    <name evidence="7" type="ORF">DRF58_17900</name>
</gene>
<dbReference type="FunFam" id="3.40.50.1390:FF:000001">
    <property type="entry name" value="DNA recombinase"/>
    <property type="match status" value="1"/>
</dbReference>
<protein>
    <recommendedName>
        <fullName evidence="6">Resolvase/invertase-type recombinase catalytic domain-containing protein</fullName>
    </recommendedName>
</protein>
<comment type="caution">
    <text evidence="7">The sequence shown here is derived from an EMBL/GenBank/DDBJ whole genome shotgun (WGS) entry which is preliminary data.</text>
</comment>
<dbReference type="InterPro" id="IPR006119">
    <property type="entry name" value="Resolv_N"/>
</dbReference>
<dbReference type="SMART" id="SM00857">
    <property type="entry name" value="Resolvase"/>
    <property type="match status" value="1"/>
</dbReference>
<dbReference type="CDD" id="cd03768">
    <property type="entry name" value="SR_ResInv"/>
    <property type="match status" value="1"/>
</dbReference>
<evidence type="ECO:0000256" key="5">
    <source>
        <dbReference type="ARBA" id="ARBA00023172"/>
    </source>
</evidence>
<dbReference type="PANTHER" id="PTHR30461">
    <property type="entry name" value="DNA-INVERTASE FROM LAMBDOID PROPHAGE"/>
    <property type="match status" value="1"/>
</dbReference>
<dbReference type="AlphaFoldDB" id="A0A3D9CID2"/>
<dbReference type="PANTHER" id="PTHR30461:SF2">
    <property type="entry name" value="SERINE RECOMBINASE PINE-RELATED"/>
    <property type="match status" value="1"/>
</dbReference>
<keyword evidence="5" id="KW-0233">DNA recombination</keyword>
<accession>A0A3D9CID2</accession>
<evidence type="ECO:0000313" key="7">
    <source>
        <dbReference type="EMBL" id="REC65511.1"/>
    </source>
</evidence>
<evidence type="ECO:0000313" key="8">
    <source>
        <dbReference type="Proteomes" id="UP000256326"/>
    </source>
</evidence>
<dbReference type="Proteomes" id="UP000256326">
    <property type="component" value="Unassembled WGS sequence"/>
</dbReference>
<dbReference type="PROSITE" id="PS51736">
    <property type="entry name" value="RECOMBINASES_3"/>
    <property type="match status" value="1"/>
</dbReference>
<dbReference type="Pfam" id="PF00239">
    <property type="entry name" value="Resolvase"/>
    <property type="match status" value="1"/>
</dbReference>
<comment type="similarity">
    <text evidence="1">Belongs to the site-specific recombinase resolvase family.</text>
</comment>
<dbReference type="InterPro" id="IPR036162">
    <property type="entry name" value="Resolvase-like_N_sf"/>
</dbReference>
<dbReference type="EMBL" id="QNUG01000095">
    <property type="protein sequence ID" value="REC65511.1"/>
    <property type="molecule type" value="Genomic_DNA"/>
</dbReference>